<dbReference type="AlphaFoldDB" id="A0A5E4VGK5"/>
<gene>
    <name evidence="2" type="ORF">PTE30175_02515</name>
</gene>
<evidence type="ECO:0000313" key="2">
    <source>
        <dbReference type="EMBL" id="VVE10100.1"/>
    </source>
</evidence>
<dbReference type="Proteomes" id="UP000414233">
    <property type="component" value="Unassembled WGS sequence"/>
</dbReference>
<sequence>MALLLATVGAHAEPQQAAPQTAPVLVYSSAFASYKGYADQPVTPWREANDTVGRIGGWRSYAKEAAQETSPAAPAGAASASAPSSHDAGHGAHLGSRP</sequence>
<reference evidence="2 3" key="1">
    <citation type="submission" date="2019-08" db="EMBL/GenBank/DDBJ databases">
        <authorList>
            <person name="Peeters C."/>
        </authorList>
    </citation>
    <scope>NUCLEOTIDE SEQUENCE [LARGE SCALE GENOMIC DNA]</scope>
    <source>
        <strain evidence="2 3">LMG 30175</strain>
    </source>
</reference>
<protein>
    <submittedName>
        <fullName evidence="2">Uncharacterized protein</fullName>
    </submittedName>
</protein>
<name>A0A5E4VGK5_9BURK</name>
<proteinExistence type="predicted"/>
<keyword evidence="3" id="KW-1185">Reference proteome</keyword>
<feature type="region of interest" description="Disordered" evidence="1">
    <location>
        <begin position="63"/>
        <end position="98"/>
    </location>
</feature>
<accession>A0A5E4VGK5</accession>
<evidence type="ECO:0000256" key="1">
    <source>
        <dbReference type="SAM" id="MobiDB-lite"/>
    </source>
</evidence>
<evidence type="ECO:0000313" key="3">
    <source>
        <dbReference type="Proteomes" id="UP000414233"/>
    </source>
</evidence>
<dbReference type="EMBL" id="CABPRZ010000009">
    <property type="protein sequence ID" value="VVE10100.1"/>
    <property type="molecule type" value="Genomic_DNA"/>
</dbReference>
<feature type="compositionally biased region" description="Low complexity" evidence="1">
    <location>
        <begin position="70"/>
        <end position="86"/>
    </location>
</feature>
<organism evidence="2 3">
    <name type="scientific">Pandoraea terrae</name>
    <dbReference type="NCBI Taxonomy" id="1537710"/>
    <lineage>
        <taxon>Bacteria</taxon>
        <taxon>Pseudomonadati</taxon>
        <taxon>Pseudomonadota</taxon>
        <taxon>Betaproteobacteria</taxon>
        <taxon>Burkholderiales</taxon>
        <taxon>Burkholderiaceae</taxon>
        <taxon>Pandoraea</taxon>
    </lineage>
</organism>